<evidence type="ECO:0000256" key="1">
    <source>
        <dbReference type="SAM" id="SignalP"/>
    </source>
</evidence>
<organism evidence="2 3">
    <name type="scientific">Grifola frondosa</name>
    <name type="common">Maitake</name>
    <name type="synonym">Polyporus frondosus</name>
    <dbReference type="NCBI Taxonomy" id="5627"/>
    <lineage>
        <taxon>Eukaryota</taxon>
        <taxon>Fungi</taxon>
        <taxon>Dikarya</taxon>
        <taxon>Basidiomycota</taxon>
        <taxon>Agaricomycotina</taxon>
        <taxon>Agaricomycetes</taxon>
        <taxon>Polyporales</taxon>
        <taxon>Grifolaceae</taxon>
        <taxon>Grifola</taxon>
    </lineage>
</organism>
<comment type="caution">
    <text evidence="2">The sequence shown here is derived from an EMBL/GenBank/DDBJ whole genome shotgun (WGS) entry which is preliminary data.</text>
</comment>
<proteinExistence type="predicted"/>
<protein>
    <submittedName>
        <fullName evidence="2">Uncharacterized protein</fullName>
    </submittedName>
</protein>
<keyword evidence="3" id="KW-1185">Reference proteome</keyword>
<sequence>MVLQSLLLCPIISTLLDLNLPWTSGIESEVSTVSPRAHFLDNARPWTSDGDEQPTSQPPTFLAFSHSASLYEIYLQIPSCEYLPPTALVRQYVVQP</sequence>
<evidence type="ECO:0000313" key="2">
    <source>
        <dbReference type="EMBL" id="OBZ75453.1"/>
    </source>
</evidence>
<name>A0A1C7MEV7_GRIFR</name>
<keyword evidence="1" id="KW-0732">Signal</keyword>
<feature type="chain" id="PRO_5008889102" evidence="1">
    <location>
        <begin position="26"/>
        <end position="96"/>
    </location>
</feature>
<dbReference type="EMBL" id="LUGG01000004">
    <property type="protein sequence ID" value="OBZ75453.1"/>
    <property type="molecule type" value="Genomic_DNA"/>
</dbReference>
<evidence type="ECO:0000313" key="3">
    <source>
        <dbReference type="Proteomes" id="UP000092993"/>
    </source>
</evidence>
<dbReference type="AlphaFoldDB" id="A0A1C7MEV7"/>
<accession>A0A1C7MEV7</accession>
<feature type="signal peptide" evidence="1">
    <location>
        <begin position="1"/>
        <end position="25"/>
    </location>
</feature>
<reference evidence="2 3" key="1">
    <citation type="submission" date="2016-03" db="EMBL/GenBank/DDBJ databases">
        <title>Whole genome sequencing of Grifola frondosa 9006-11.</title>
        <authorList>
            <person name="Min B."/>
            <person name="Park H."/>
            <person name="Kim J.-G."/>
            <person name="Cho H."/>
            <person name="Oh Y.-L."/>
            <person name="Kong W.-S."/>
            <person name="Choi I.-G."/>
        </authorList>
    </citation>
    <scope>NUCLEOTIDE SEQUENCE [LARGE SCALE GENOMIC DNA]</scope>
    <source>
        <strain evidence="2 3">9006-11</strain>
    </source>
</reference>
<dbReference type="Proteomes" id="UP000092993">
    <property type="component" value="Unassembled WGS sequence"/>
</dbReference>
<gene>
    <name evidence="2" type="ORF">A0H81_04358</name>
</gene>